<dbReference type="PANTHER" id="PTHR42964:SF1">
    <property type="entry name" value="POLYKETIDE BIOSYNTHESIS ENOYL-COA HYDRATASE PKSH-RELATED"/>
    <property type="match status" value="1"/>
</dbReference>
<protein>
    <submittedName>
        <fullName evidence="2">Enoyl-CoA hydratase/isomerase family protein</fullName>
    </submittedName>
</protein>
<organism evidence="2 3">
    <name type="scientific">Cupriavidus necator (strain ATCC 17699 / DSM 428 / KCTC 22496 / NCIMB 10442 / H16 / Stanier 337)</name>
    <name type="common">Ralstonia eutropha</name>
    <dbReference type="NCBI Taxonomy" id="381666"/>
    <lineage>
        <taxon>Bacteria</taxon>
        <taxon>Pseudomonadati</taxon>
        <taxon>Pseudomonadota</taxon>
        <taxon>Betaproteobacteria</taxon>
        <taxon>Burkholderiales</taxon>
        <taxon>Burkholderiaceae</taxon>
        <taxon>Cupriavidus</taxon>
    </lineage>
</organism>
<comment type="similarity">
    <text evidence="1">Belongs to the enoyl-CoA hydratase/isomerase family.</text>
</comment>
<dbReference type="SUPFAM" id="SSF52096">
    <property type="entry name" value="ClpP/crotonase"/>
    <property type="match status" value="1"/>
</dbReference>
<reference evidence="2 3" key="1">
    <citation type="submission" date="2019-04" db="EMBL/GenBank/DDBJ databases">
        <title>Long-read de novo sequencing of Cupriavidus necator H16.</title>
        <authorList>
            <person name="Little G.T."/>
            <person name="Ehsaan M."/>
            <person name="Arenas-Lopez C."/>
            <person name="Jawed K."/>
            <person name="Winzer K."/>
            <person name="Kovacs K."/>
            <person name="Malys N."/>
            <person name="Minton N.P."/>
        </authorList>
    </citation>
    <scope>NUCLEOTIDE SEQUENCE [LARGE SCALE GENOMIC DNA]</scope>
    <source>
        <strain evidence="2 3">H16</strain>
    </source>
</reference>
<evidence type="ECO:0000256" key="1">
    <source>
        <dbReference type="ARBA" id="ARBA00005254"/>
    </source>
</evidence>
<name>A0AAE5ZK48_CUPNH</name>
<dbReference type="AlphaFoldDB" id="A0AAE5ZK48"/>
<dbReference type="CDD" id="cd06558">
    <property type="entry name" value="crotonase-like"/>
    <property type="match status" value="1"/>
</dbReference>
<dbReference type="Gene3D" id="1.10.12.10">
    <property type="entry name" value="Lyase 2-enoyl-coa Hydratase, Chain A, domain 2"/>
    <property type="match status" value="1"/>
</dbReference>
<dbReference type="InterPro" id="IPR029045">
    <property type="entry name" value="ClpP/crotonase-like_dom_sf"/>
</dbReference>
<accession>A0AAE5ZK48</accession>
<dbReference type="InterPro" id="IPR001753">
    <property type="entry name" value="Enoyl-CoA_hydra/iso"/>
</dbReference>
<gene>
    <name evidence="2" type="ORF">E6A55_10980</name>
</gene>
<dbReference type="EMBL" id="CP039287">
    <property type="protein sequence ID" value="QCC02675.1"/>
    <property type="molecule type" value="Genomic_DNA"/>
</dbReference>
<dbReference type="Pfam" id="PF00378">
    <property type="entry name" value="ECH_1"/>
    <property type="match status" value="1"/>
</dbReference>
<dbReference type="InterPro" id="IPR051683">
    <property type="entry name" value="Enoyl-CoA_Hydratase/Isomerase"/>
</dbReference>
<evidence type="ECO:0000313" key="3">
    <source>
        <dbReference type="Proteomes" id="UP000296079"/>
    </source>
</evidence>
<sequence length="290" mass="30240">MEATGPSVITDAPFVRTVVHGAVFRIELNRSDARNPLGADMVAALSKAVDQAEQMDDVRIILFTAAGKAFSAGGDLGNISDRLAVKPGADGQDPIAVGNRRYGEFLARLIRSSKVTVACVHGAAMGGGAGLVCAVDIAIGSPAARFGFPEAGIGLVPGQILPFVSARIGVQVARRLMLTGERIDGAEAHRLGLLDYLAESEEALPARVREILGSVVATAPAASAATKCLLTQMRPLSAQSHEALTHYLDTASVKFAQQMRSEAVEGVTAARERRPALWNVGAELPPLAAN</sequence>
<evidence type="ECO:0000313" key="2">
    <source>
        <dbReference type="EMBL" id="QCC02675.1"/>
    </source>
</evidence>
<dbReference type="Proteomes" id="UP000296079">
    <property type="component" value="Chromosome 1"/>
</dbReference>
<dbReference type="InterPro" id="IPR014748">
    <property type="entry name" value="Enoyl-CoA_hydra_C"/>
</dbReference>
<dbReference type="Gene3D" id="3.90.226.10">
    <property type="entry name" value="2-enoyl-CoA Hydratase, Chain A, domain 1"/>
    <property type="match status" value="1"/>
</dbReference>
<dbReference type="GO" id="GO:0003824">
    <property type="term" value="F:catalytic activity"/>
    <property type="evidence" value="ECO:0007669"/>
    <property type="project" value="UniProtKB-ARBA"/>
</dbReference>
<dbReference type="PANTHER" id="PTHR42964">
    <property type="entry name" value="ENOYL-COA HYDRATASE"/>
    <property type="match status" value="1"/>
</dbReference>
<dbReference type="GO" id="GO:0008300">
    <property type="term" value="P:isoprenoid catabolic process"/>
    <property type="evidence" value="ECO:0007669"/>
    <property type="project" value="TreeGrafter"/>
</dbReference>
<proteinExistence type="inferred from homology"/>